<keyword evidence="3" id="KW-0597">Phosphoprotein</keyword>
<dbReference type="InterPro" id="IPR045851">
    <property type="entry name" value="AMP-bd_C_sf"/>
</dbReference>
<dbReference type="InterPro" id="IPR020845">
    <property type="entry name" value="AMP-binding_CS"/>
</dbReference>
<comment type="cofactor">
    <cofactor evidence="1">
        <name>pantetheine 4'-phosphate</name>
        <dbReference type="ChEBI" id="CHEBI:47942"/>
    </cofactor>
</comment>
<reference evidence="6 7" key="1">
    <citation type="submission" date="2019-09" db="EMBL/GenBank/DDBJ databases">
        <title>Draft genome sequence of the Ebosin-producing strain Streptomyces sp. 139.</title>
        <authorList>
            <person name="Ai L."/>
            <person name="Geng M."/>
            <person name="Ma M."/>
            <person name="Bai L."/>
        </authorList>
    </citation>
    <scope>NUCLEOTIDE SEQUENCE [LARGE SCALE GENOMIC DNA]</scope>
    <source>
        <strain evidence="6 7">139</strain>
        <plasmid evidence="6 7">unnamed1</plasmid>
    </source>
</reference>
<evidence type="ECO:0000256" key="4">
    <source>
        <dbReference type="SAM" id="MobiDB-lite"/>
    </source>
</evidence>
<dbReference type="InterPro" id="IPR020802">
    <property type="entry name" value="TesA-like"/>
</dbReference>
<dbReference type="PANTHER" id="PTHR45527">
    <property type="entry name" value="NONRIBOSOMAL PEPTIDE SYNTHETASE"/>
    <property type="match status" value="1"/>
</dbReference>
<dbReference type="Pfam" id="PF00501">
    <property type="entry name" value="AMP-binding"/>
    <property type="match status" value="1"/>
</dbReference>
<dbReference type="PROSITE" id="PS00455">
    <property type="entry name" value="AMP_BINDING"/>
    <property type="match status" value="1"/>
</dbReference>
<dbReference type="PANTHER" id="PTHR45527:SF1">
    <property type="entry name" value="FATTY ACID SYNTHASE"/>
    <property type="match status" value="1"/>
</dbReference>
<name>A0ABX6A1E9_STRTE</name>
<keyword evidence="6" id="KW-0614">Plasmid</keyword>
<dbReference type="Pfam" id="PF00668">
    <property type="entry name" value="Condensation"/>
    <property type="match status" value="1"/>
</dbReference>
<proteinExistence type="predicted"/>
<evidence type="ECO:0000259" key="5">
    <source>
        <dbReference type="PROSITE" id="PS50075"/>
    </source>
</evidence>
<dbReference type="NCBIfam" id="TIGR01733">
    <property type="entry name" value="AA-adenyl-dom"/>
    <property type="match status" value="1"/>
</dbReference>
<feature type="domain" description="Carrier" evidence="5">
    <location>
        <begin position="989"/>
        <end position="1064"/>
    </location>
</feature>
<dbReference type="Gene3D" id="2.30.38.10">
    <property type="entry name" value="Luciferase, Domain 3"/>
    <property type="match status" value="1"/>
</dbReference>
<evidence type="ECO:0000256" key="3">
    <source>
        <dbReference type="ARBA" id="ARBA00022553"/>
    </source>
</evidence>
<dbReference type="Proteomes" id="UP000324308">
    <property type="component" value="Plasmid unnamed1"/>
</dbReference>
<organism evidence="6 7">
    <name type="scientific">Streptomyces tendae</name>
    <dbReference type="NCBI Taxonomy" id="1932"/>
    <lineage>
        <taxon>Bacteria</taxon>
        <taxon>Bacillati</taxon>
        <taxon>Actinomycetota</taxon>
        <taxon>Actinomycetes</taxon>
        <taxon>Kitasatosporales</taxon>
        <taxon>Streptomycetaceae</taxon>
        <taxon>Streptomyces</taxon>
    </lineage>
</organism>
<dbReference type="PROSITE" id="PS50075">
    <property type="entry name" value="CARRIER"/>
    <property type="match status" value="1"/>
</dbReference>
<dbReference type="Gene3D" id="3.30.559.30">
    <property type="entry name" value="Nonribosomal peptide synthetase, condensation domain"/>
    <property type="match status" value="1"/>
</dbReference>
<dbReference type="Gene3D" id="1.10.1200.10">
    <property type="entry name" value="ACP-like"/>
    <property type="match status" value="1"/>
</dbReference>
<dbReference type="CDD" id="cd19531">
    <property type="entry name" value="LCL_NRPS-like"/>
    <property type="match status" value="1"/>
</dbReference>
<evidence type="ECO:0000313" key="7">
    <source>
        <dbReference type="Proteomes" id="UP000324308"/>
    </source>
</evidence>
<dbReference type="SMART" id="SM00823">
    <property type="entry name" value="PKS_PP"/>
    <property type="match status" value="1"/>
</dbReference>
<dbReference type="CDD" id="cd05930">
    <property type="entry name" value="A_NRPS"/>
    <property type="match status" value="1"/>
</dbReference>
<keyword evidence="2" id="KW-0596">Phosphopantetheine</keyword>
<evidence type="ECO:0000256" key="2">
    <source>
        <dbReference type="ARBA" id="ARBA00022450"/>
    </source>
</evidence>
<keyword evidence="7" id="KW-1185">Reference proteome</keyword>
<dbReference type="InterPro" id="IPR029058">
    <property type="entry name" value="AB_hydrolase_fold"/>
</dbReference>
<dbReference type="SUPFAM" id="SSF47336">
    <property type="entry name" value="ACP-like"/>
    <property type="match status" value="1"/>
</dbReference>
<dbReference type="Gene3D" id="3.30.300.30">
    <property type="match status" value="1"/>
</dbReference>
<dbReference type="RefSeq" id="WP_150157708.1">
    <property type="nucleotide sequence ID" value="NZ_CP043960.1"/>
</dbReference>
<dbReference type="SUPFAM" id="SSF56801">
    <property type="entry name" value="Acetyl-CoA synthetase-like"/>
    <property type="match status" value="1"/>
</dbReference>
<dbReference type="Pfam" id="PF00975">
    <property type="entry name" value="Thioesterase"/>
    <property type="match status" value="1"/>
</dbReference>
<dbReference type="InterPro" id="IPR025110">
    <property type="entry name" value="AMP-bd_C"/>
</dbReference>
<dbReference type="InterPro" id="IPR036736">
    <property type="entry name" value="ACP-like_sf"/>
</dbReference>
<dbReference type="EMBL" id="CP043960">
    <property type="protein sequence ID" value="QER90433.1"/>
    <property type="molecule type" value="Genomic_DNA"/>
</dbReference>
<dbReference type="InterPro" id="IPR010071">
    <property type="entry name" value="AA_adenyl_dom"/>
</dbReference>
<dbReference type="SUPFAM" id="SSF52777">
    <property type="entry name" value="CoA-dependent acyltransferases"/>
    <property type="match status" value="2"/>
</dbReference>
<protein>
    <submittedName>
        <fullName evidence="6">Amino acid adenylation domain-containing protein</fullName>
    </submittedName>
</protein>
<dbReference type="Gene3D" id="3.40.50.980">
    <property type="match status" value="2"/>
</dbReference>
<geneLocation type="plasmid" evidence="6 7">
    <name>unnamed1</name>
</geneLocation>
<dbReference type="InterPro" id="IPR020806">
    <property type="entry name" value="PKS_PP-bd"/>
</dbReference>
<dbReference type="Pfam" id="PF13193">
    <property type="entry name" value="AMP-binding_C"/>
    <property type="match status" value="1"/>
</dbReference>
<dbReference type="Pfam" id="PF00550">
    <property type="entry name" value="PP-binding"/>
    <property type="match status" value="1"/>
</dbReference>
<dbReference type="SUPFAM" id="SSF53474">
    <property type="entry name" value="alpha/beta-Hydrolases"/>
    <property type="match status" value="1"/>
</dbReference>
<sequence>MSEHSLSVSTLSPERLRLLRRQRGARDAGPATLRAGLAGAAPVPASMAQRALWFLDQVMAPGDRSAYNLGRAVTVRGVLDTGLLERCLTEIVRRHQVLRTTFMAEDGAPVQVVHDPGSVRLPVRDVSTLPPAQRAAAVRLAAEAEFTRPFDLAEDALFRALLIRSGPAEHTLVLVFHHAVFDGWSFGVFFDELAALYTAFGADRPSPLAEPALQYTDYSVWQRTRLDQGALAEGLAYWRRTLAGAPGLLALPTDHPRPAVASYTGAQFAFVLPPEVTAAARSRARAEGCTLYMVLLAAYQVLLARLSGQRDVVVGSPVAGRPRAELEGMVGFFVNTVVLRAEVADDLTFRDHLRRARQTVLEAFEHQDVPFELLVEELRPERTLSHNPLFQAVFSFQNTGAEDSVRLPGLEVAPCTVTTRDAKFDLVLEVVEDGDALRCELGYRTDLFEPETAQRIGRRYARLLAQLLAEPERTVGSVDLLLPGEASELVRQGRGPAVPGAPTTLHGLIEEQVRRTPHAPAVLCDGVETTYAELDARAERLARSLRRRGVRPEGVVAVQLPRSVEAVVAFLAVLKAGGAYLPLDPSHPAERIAFMLRDARPVCVLTDRDLAAADGGHEPQAPPADAAPAHPAYVLYTSGSTGQPKGVVVPHAAAVNLVRWTVSEFGPQQLSRVLCAASFSFDASIFELFAPLACGGRVEIVRDVLALAERDPQADRTTLVSGAPSAMTVLAAQRRLPAGTTTVVNIGEALPGALIEEVLHVLPQARVFNGYGPTETTVWAAHWTTDVPVSGLPPIGRPVGGDRLYVLDAALGQVPTGVTGELYVAGAGLARGYLGRPQLTAEHFLPDPYDGPGERMYRTGDLARWRSDGLLEYLGRTDHQVKIRGYRVELGEIEATLRSHPAVRQAVVLAREDAPGERHLVAYVVPGDPAGPPPVSELRSRLSRTLPAYMIPAAFVTLAELPLTGNGKLDRAKLPSPTAERPTRKATERPRTPQERRVAEVWSEVLHRDDIGLHDNFFDLGGTSLAAVRMAARITRAGGRTIRPTAVFQAPTVEQLAALLSEEDAPGDASPLVTLRDGGAGAPVVLVHPLGGNVLCYAGLSNALGPDRPVHGLVARGLGADEVPRDRVEAMAAAYLAALPKATTDRPFLLAGWSMGGVVALEMARQFLQSTGRPLPVFMLDSYPPPPAGLRAGASNRPDEAALLADFAADWGRVLDLDLALPPADLARSGPRAGRERLLARAQAAGVLSPDDGLVLLDRLFRTYAAHAVALDHYRPVTAYPGPVTLLCARAGRVGHAADHGWSDRVSGSVTVVEVPGDHYSMLREPHLAHTAAALLAHLKASDPS</sequence>
<evidence type="ECO:0000313" key="6">
    <source>
        <dbReference type="EMBL" id="QER90433.1"/>
    </source>
</evidence>
<dbReference type="InterPro" id="IPR023213">
    <property type="entry name" value="CAT-like_dom_sf"/>
</dbReference>
<feature type="compositionally biased region" description="Basic and acidic residues" evidence="4">
    <location>
        <begin position="981"/>
        <end position="995"/>
    </location>
</feature>
<dbReference type="InterPro" id="IPR009081">
    <property type="entry name" value="PP-bd_ACP"/>
</dbReference>
<evidence type="ECO:0000256" key="1">
    <source>
        <dbReference type="ARBA" id="ARBA00001957"/>
    </source>
</evidence>
<dbReference type="Gene3D" id="3.40.50.1820">
    <property type="entry name" value="alpha/beta hydrolase"/>
    <property type="match status" value="1"/>
</dbReference>
<dbReference type="SMART" id="SM00824">
    <property type="entry name" value="PKS_TE"/>
    <property type="match status" value="1"/>
</dbReference>
<feature type="region of interest" description="Disordered" evidence="4">
    <location>
        <begin position="966"/>
        <end position="995"/>
    </location>
</feature>
<gene>
    <name evidence="6" type="ORF">F3L20_32710</name>
</gene>
<dbReference type="InterPro" id="IPR001242">
    <property type="entry name" value="Condensation_dom"/>
</dbReference>
<dbReference type="InterPro" id="IPR001031">
    <property type="entry name" value="Thioesterase"/>
</dbReference>
<accession>A0ABX6A1E9</accession>
<dbReference type="InterPro" id="IPR000873">
    <property type="entry name" value="AMP-dep_synth/lig_dom"/>
</dbReference>
<dbReference type="Gene3D" id="3.30.559.10">
    <property type="entry name" value="Chloramphenicol acetyltransferase-like domain"/>
    <property type="match status" value="1"/>
</dbReference>